<dbReference type="RefSeq" id="WP_090672010.1">
    <property type="nucleotide sequence ID" value="NZ_FOUF01000037.1"/>
</dbReference>
<dbReference type="PRINTS" id="PR00313">
    <property type="entry name" value="CABNDNGRPT"/>
</dbReference>
<organism evidence="10 11">
    <name type="scientific">Nitrosomonas nitrosa</name>
    <dbReference type="NCBI Taxonomy" id="52442"/>
    <lineage>
        <taxon>Bacteria</taxon>
        <taxon>Pseudomonadati</taxon>
        <taxon>Pseudomonadota</taxon>
        <taxon>Betaproteobacteria</taxon>
        <taxon>Nitrosomonadales</taxon>
        <taxon>Nitrosomonadaceae</taxon>
        <taxon>Nitrosomonas</taxon>
    </lineage>
</organism>
<evidence type="ECO:0000256" key="1">
    <source>
        <dbReference type="ARBA" id="ARBA00004370"/>
    </source>
</evidence>
<dbReference type="SUPFAM" id="SSF51120">
    <property type="entry name" value="beta-Roll"/>
    <property type="match status" value="10"/>
</dbReference>
<evidence type="ECO:0000256" key="2">
    <source>
        <dbReference type="ARBA" id="ARBA00004613"/>
    </source>
</evidence>
<evidence type="ECO:0000259" key="9">
    <source>
        <dbReference type="Pfam" id="PF06594"/>
    </source>
</evidence>
<dbReference type="Pfam" id="PF00353">
    <property type="entry name" value="HemolysinCabind"/>
    <property type="match status" value="18"/>
</dbReference>
<evidence type="ECO:0000256" key="8">
    <source>
        <dbReference type="ARBA" id="ARBA00023136"/>
    </source>
</evidence>
<keyword evidence="7" id="KW-0843">Virulence</keyword>
<name>A0A1I4U1J9_9PROT</name>
<dbReference type="InterPro" id="IPR001343">
    <property type="entry name" value="Hemolysn_Ca-bd"/>
</dbReference>
<dbReference type="STRING" id="52442.SAMN05421880_1373"/>
<protein>
    <submittedName>
        <fullName evidence="10">Ca2+-binding protein, RTX toxin-related</fullName>
    </submittedName>
</protein>
<evidence type="ECO:0000256" key="5">
    <source>
        <dbReference type="ARBA" id="ARBA00022737"/>
    </source>
</evidence>
<dbReference type="PROSITE" id="PS00330">
    <property type="entry name" value="HEMOLYSIN_CALCIUM"/>
    <property type="match status" value="22"/>
</dbReference>
<keyword evidence="3" id="KW-0964">Secreted</keyword>
<dbReference type="Proteomes" id="UP000199561">
    <property type="component" value="Unassembled WGS sequence"/>
</dbReference>
<dbReference type="EMBL" id="FOUF01000037">
    <property type="protein sequence ID" value="SFM82583.1"/>
    <property type="molecule type" value="Genomic_DNA"/>
</dbReference>
<dbReference type="PRINTS" id="PR01488">
    <property type="entry name" value="RTXTOXINA"/>
</dbReference>
<reference evidence="10 11" key="1">
    <citation type="submission" date="2016-10" db="EMBL/GenBank/DDBJ databases">
        <authorList>
            <person name="de Groot N.N."/>
        </authorList>
    </citation>
    <scope>NUCLEOTIDE SEQUENCE [LARGE SCALE GENOMIC DNA]</scope>
    <source>
        <strain evidence="10 11">Nm146</strain>
    </source>
</reference>
<feature type="domain" description="Haemolysin-type calcium binding-related" evidence="9">
    <location>
        <begin position="1242"/>
        <end position="1283"/>
    </location>
</feature>
<dbReference type="InterPro" id="IPR050557">
    <property type="entry name" value="RTX_toxin/Mannuronan_C5-epim"/>
</dbReference>
<sequence>MNAQSAINEIAIRSAANNPMSVNELRLLANNVDVTIGNSTLLLYSGGVGEIIDPLTGYREFKASDFAESLSNATSVKTIADTQIAIFLKNVDFRQALEDAAAREGLNFDTLYLGIDENGTRINNTSFWDEASARLVNQHTGDFRLIMPHAPDGSVAVETEIPTLLHKTIQPGQKVNGIDLQDWQNRYYAEKLLSGENAAKAELVSLIRATSNADLADMSVGRDATGKLYLDTNSYLGRALGLPAKEIPAGIEVTRLASLSDMHPTDADMARYVKYGDLLNKAGLIGDVLGTALAIAQAQHAYNNGNTNEAGAILTAHAGGLVGGFAAGTASAALVAGLLLAPGVNVGVGAGMAITGAAGLAGGYFGGLAGEKLFENLYKNVTSIDMALFFQNLVGDFSWAMSRLGSILMRELGELTAVSNTVNNLYLQFKNWIPPRTDPLVLDLDKDGIETVGINGSIVFDHDGDGIKTGTGWVSSDDGFLVLDRNGNGTIDTGAELFGVDTLKSDGLLAKDGFDALSDLDSNSDGLFDQNDDEFMQVQVWRDLNQNGVSTTNELFSLTKLGVVSIELTAHRGNVNLGDGNVQTASAAHLTVDGEGLTANLDLANNPFYRKFVDTLPLTDEVLSLPNAKGSGFVRDLQEAASISPALSSVLENYANQTSYLAQKALLDDLLTAWANTSTMKTSIKQAADNGYFLFYLTPNQSWSDHDTHLSYWNTADGALLDALEPEIREEYQKLLQQQQETDAIISVLERFNASTFVAVGADQVTLGNGSRNSVSAVVGSDGTSIERVFVSLSTQQIELMQQSYEALKESVYESLVLQTRLSHYLDVIALNETTAAEVVVDFSALNALLDHQKNVDPSSALADLIELNKYAGHVLYANGWSGLDMLRSWIAEGVAGEQTAAILHELGVSSVKGDNSAGSKDDIIFSAPANTVLNGYSGDDILSGRAGNDTLSGGGGHDILDGGRGRDLLTGGEGNDVLHGGQGDNDYLQGDSGDDTYLFAAGDGNTTINNIDLSVSHDVLRLKEGINPAEVSVKRDSHHLYLTVRNTGEVITVINHFYEEGNSTYALDRIEFSDGTTWDNEAIKQIVMQTTLGNDNIIGFASDDTVDGLSGDDNLAGVGGNDYLNGSEGNDTLDGGEGDDTLLGGSGKDYLYGVNGNDVLDGGEGADMLFGGAGDDVLRGGAGTNDYLTGDAGSDTYLFAAGDGSTTINNYDTATDSYDVLRFLEGVHSDDVAVTRDSYSLYLTLQSMGEKISITHYFYLDATSDYVLDAIEFSDGAVWDIAMVKQKVLQGTLGTDNLIGFVTNDTIDGLAGNDTLNGGEGDDTLLGGSGKDYLYGVNGNDVLDGGEGADMLFGGAGDDTLRGGAGVNDYLTGDAGSDTYLFAAGDGSTTINNYDTATDSYDVLRFLEGVHPDDVAVTRDSYNLYLTLQSTAEKITVTHYFYQDATSAYALDAIEFSDGTIWDVATVKQLSKRGTNGDDNITGSASDDFIDGLAGNDTLNGGEGNDTLWGGLGNDYLYGVNGNDVLEGGEGTDMLFGGAGEDTLRGGTGTNDYLSGDAGSDTYLFATGDGSTTINNYDTATDSYDVLRFLEDVHPDDVTVTRDSHNLYLTLQSTAEKITVAHYFYQDATSAYALDAIEFSDGTTWDIATVKQKVLQGTLGQDNLIGFVTNDTIDGLAGNDTLNGGEGDDTLLGGAGNDYLYGVNGNDVLEGGDGTDMLFGGAGDDVLRGGAGTNDYLTGDAGSDTYLFAAGDGHTAINNYDSATDSYDVLRFLEGVHPDDVTVTRDSYNLYLTLQSTAEKITVAHYFYQDATSAYALDAIEFSDGTTWDIETIKQKVLQGTLGQDNLIGFSTNDTIDGLAGNDTLNGGEGDDTLLGGAGNDYLYGVNGNDVLEGGEGADILYGGAGDDMLRGGAGVNDYLIGETGSDTYLFAAGDGHTAINNYDSATDSYDVLRFLEGVHPDDVTVTRDSYNLYLTLQSTAEKITVAHYFYQDATSAYVLDAIEFSDGTVWDIETVKQKVLQGTLGQDNLIGFSTNDTIDGLAGNDYLYGNYGNDVLEGGEGTDMLFGGAGDDTLRGGAGVNDYLTGDAGSDTYLFATGDGSTTINNYDTAADSYDSLRFLEGVHSDDVTVTRDSHNLYLTLQSTAEKITVTHYFHQDATSAYVLDAIEFSDGTVWDIETVKQKVLQGTLGQDNLLGFSTNDTIDGLAGNDYLYGNYGNDVLEGGEGADILYGGAGDDTLRGGAGVNDYLIGETGSDTYLFAAGDGHTAINNYDTAADSYDVLRFLEGVHPDDVTVTRDSYNLYLTLQSTAEKITVTHYFHQDATSAYVLDAIEFSDDTVWDIETVKQKVLQGTLGQDNLLGFSTNDTINGLAGNDTLNGGEGDDTLLGGAGNDYLYGVNGNDVLEGGEGADTLYGGAGDDMLRGGVGANDYLIGDVGNDTYLFQMADGKDTINNYDTDAASIDILKITDASFENLWFSRNASNLQINIVGTDDQLTIANWYSSDIYQLNEIHAGSAILSNEHVDRLVSAMSAYAVPSGEGSFISPEIMEGLQPLFTEVWL</sequence>
<keyword evidence="6" id="KW-0106">Calcium</keyword>
<dbReference type="InterPro" id="IPR003995">
    <property type="entry name" value="RTX_toxin_determinant-A"/>
</dbReference>
<evidence type="ECO:0000256" key="7">
    <source>
        <dbReference type="ARBA" id="ARBA00023026"/>
    </source>
</evidence>
<comment type="subcellular location">
    <subcellularLocation>
        <location evidence="1">Membrane</location>
    </subcellularLocation>
    <subcellularLocation>
        <location evidence="2">Secreted</location>
    </subcellularLocation>
</comment>
<dbReference type="GO" id="GO:0090729">
    <property type="term" value="F:toxin activity"/>
    <property type="evidence" value="ECO:0007669"/>
    <property type="project" value="UniProtKB-KW"/>
</dbReference>
<keyword evidence="11" id="KW-1185">Reference proteome</keyword>
<keyword evidence="8" id="KW-0472">Membrane</keyword>
<evidence type="ECO:0000256" key="3">
    <source>
        <dbReference type="ARBA" id="ARBA00022525"/>
    </source>
</evidence>
<evidence type="ECO:0000313" key="11">
    <source>
        <dbReference type="Proteomes" id="UP000199561"/>
    </source>
</evidence>
<dbReference type="GO" id="GO:0005576">
    <property type="term" value="C:extracellular region"/>
    <property type="evidence" value="ECO:0007669"/>
    <property type="project" value="UniProtKB-SubCell"/>
</dbReference>
<feature type="domain" description="Haemolysin-type calcium binding-related" evidence="9">
    <location>
        <begin position="2138"/>
        <end position="2180"/>
    </location>
</feature>
<gene>
    <name evidence="10" type="ORF">SAMN05421880_1373</name>
</gene>
<dbReference type="InterPro" id="IPR018511">
    <property type="entry name" value="Hemolysin-typ_Ca-bd_CS"/>
</dbReference>
<dbReference type="InterPro" id="IPR011049">
    <property type="entry name" value="Serralysin-like_metalloprot_C"/>
</dbReference>
<dbReference type="GO" id="GO:0005509">
    <property type="term" value="F:calcium ion binding"/>
    <property type="evidence" value="ECO:0007669"/>
    <property type="project" value="InterPro"/>
</dbReference>
<feature type="domain" description="Haemolysin-type calcium binding-related" evidence="9">
    <location>
        <begin position="1607"/>
        <end position="1650"/>
    </location>
</feature>
<evidence type="ECO:0000256" key="6">
    <source>
        <dbReference type="ARBA" id="ARBA00022837"/>
    </source>
</evidence>
<dbReference type="Gene3D" id="2.150.10.10">
    <property type="entry name" value="Serralysin-like metalloprotease, C-terminal"/>
    <property type="match status" value="10"/>
</dbReference>
<dbReference type="InterPro" id="IPR010566">
    <property type="entry name" value="Haemolys_ca-bd"/>
</dbReference>
<dbReference type="PANTHER" id="PTHR38340">
    <property type="entry name" value="S-LAYER PROTEIN"/>
    <property type="match status" value="1"/>
</dbReference>
<dbReference type="PANTHER" id="PTHR38340:SF1">
    <property type="entry name" value="S-LAYER PROTEIN"/>
    <property type="match status" value="1"/>
</dbReference>
<dbReference type="GO" id="GO:0016020">
    <property type="term" value="C:membrane"/>
    <property type="evidence" value="ECO:0007669"/>
    <property type="project" value="UniProtKB-SubCell"/>
</dbReference>
<dbReference type="Pfam" id="PF06594">
    <property type="entry name" value="HCBP_related"/>
    <property type="match status" value="8"/>
</dbReference>
<accession>A0A1I4U1J9</accession>
<keyword evidence="4" id="KW-0800">Toxin</keyword>
<feature type="domain" description="Haemolysin-type calcium binding-related" evidence="9">
    <location>
        <begin position="1424"/>
        <end position="1467"/>
    </location>
</feature>
<evidence type="ECO:0000256" key="4">
    <source>
        <dbReference type="ARBA" id="ARBA00022656"/>
    </source>
</evidence>
<feature type="domain" description="Haemolysin-type calcium binding-related" evidence="9">
    <location>
        <begin position="2303"/>
        <end position="2345"/>
    </location>
</feature>
<feature type="domain" description="Haemolysin-type calcium binding-related" evidence="9">
    <location>
        <begin position="1973"/>
        <end position="2015"/>
    </location>
</feature>
<feature type="domain" description="Haemolysin-type calcium binding-related" evidence="9">
    <location>
        <begin position="1790"/>
        <end position="1832"/>
    </location>
</feature>
<proteinExistence type="predicted"/>
<evidence type="ECO:0000313" key="10">
    <source>
        <dbReference type="EMBL" id="SFM82583.1"/>
    </source>
</evidence>
<keyword evidence="5" id="KW-0677">Repeat</keyword>
<feature type="domain" description="Haemolysin-type calcium binding-related" evidence="9">
    <location>
        <begin position="1040"/>
        <end position="1082"/>
    </location>
</feature>